<accession>X1HW79</accession>
<reference evidence="1" key="1">
    <citation type="journal article" date="2014" name="Front. Microbiol.">
        <title>High frequency of phylogenetically diverse reductive dehalogenase-homologous genes in deep subseafloor sedimentary metagenomes.</title>
        <authorList>
            <person name="Kawai M."/>
            <person name="Futagami T."/>
            <person name="Toyoda A."/>
            <person name="Takaki Y."/>
            <person name="Nishi S."/>
            <person name="Hori S."/>
            <person name="Arai W."/>
            <person name="Tsubouchi T."/>
            <person name="Morono Y."/>
            <person name="Uchiyama I."/>
            <person name="Ito T."/>
            <person name="Fujiyama A."/>
            <person name="Inagaki F."/>
            <person name="Takami H."/>
        </authorList>
    </citation>
    <scope>NUCLEOTIDE SEQUENCE</scope>
    <source>
        <strain evidence="1">Expedition CK06-06</strain>
    </source>
</reference>
<dbReference type="AlphaFoldDB" id="X1HW79"/>
<proteinExistence type="predicted"/>
<name>X1HW79_9ZZZZ</name>
<protein>
    <submittedName>
        <fullName evidence="1">Uncharacterized protein</fullName>
    </submittedName>
</protein>
<sequence length="156" mass="17093">MLVAKVVTPRGIIGPSALRPAPVYSRLIGVELRVPGGIGADAFCFTPKLGNRVTLLGVYFHTDCVVQGVFAGGFLGLMSGSGEPVSGAAMAEDWDTIIELYCGVKPWMRVVFCERLDLFWSLRRLYESNEIRFGAWMGNFTVHEFVVTVIFEVAEG</sequence>
<comment type="caution">
    <text evidence="1">The sequence shown here is derived from an EMBL/GenBank/DDBJ whole genome shotgun (WGS) entry which is preliminary data.</text>
</comment>
<gene>
    <name evidence="1" type="ORF">S03H2_32723</name>
</gene>
<evidence type="ECO:0000313" key="1">
    <source>
        <dbReference type="EMBL" id="GAH58069.1"/>
    </source>
</evidence>
<organism evidence="1">
    <name type="scientific">marine sediment metagenome</name>
    <dbReference type="NCBI Taxonomy" id="412755"/>
    <lineage>
        <taxon>unclassified sequences</taxon>
        <taxon>metagenomes</taxon>
        <taxon>ecological metagenomes</taxon>
    </lineage>
</organism>
<dbReference type="EMBL" id="BARU01019888">
    <property type="protein sequence ID" value="GAH58069.1"/>
    <property type="molecule type" value="Genomic_DNA"/>
</dbReference>